<reference evidence="2" key="1">
    <citation type="submission" date="2024-03" db="EMBL/GenBank/DDBJ databases">
        <title>Human intestinal bacterial collection.</title>
        <authorList>
            <person name="Pauvert C."/>
            <person name="Hitch T.C.A."/>
            <person name="Clavel T."/>
        </authorList>
    </citation>
    <scope>NUCLEOTIDE SEQUENCE [LARGE SCALE GENOMIC DNA]</scope>
    <source>
        <strain evidence="2">CLA-AA-H89B</strain>
    </source>
</reference>
<evidence type="ECO:0000313" key="2">
    <source>
        <dbReference type="EMBL" id="MEQ2555443.1"/>
    </source>
</evidence>
<name>A0ABV1H7K2_9FIRM</name>
<protein>
    <submittedName>
        <fullName evidence="2">HD domain-containing protein</fullName>
    </submittedName>
</protein>
<proteinExistence type="predicted"/>
<dbReference type="Pfam" id="PF01966">
    <property type="entry name" value="HD"/>
    <property type="match status" value="1"/>
</dbReference>
<organism evidence="2 3">
    <name type="scientific">Lachnospira intestinalis</name>
    <dbReference type="NCBI Taxonomy" id="3133158"/>
    <lineage>
        <taxon>Bacteria</taxon>
        <taxon>Bacillati</taxon>
        <taxon>Bacillota</taxon>
        <taxon>Clostridia</taxon>
        <taxon>Lachnospirales</taxon>
        <taxon>Lachnospiraceae</taxon>
        <taxon>Lachnospira</taxon>
    </lineage>
</organism>
<accession>A0ABV1H7K2</accession>
<dbReference type="InterPro" id="IPR006674">
    <property type="entry name" value="HD_domain"/>
</dbReference>
<dbReference type="SUPFAM" id="SSF109604">
    <property type="entry name" value="HD-domain/PDEase-like"/>
    <property type="match status" value="1"/>
</dbReference>
<dbReference type="CDD" id="cd00077">
    <property type="entry name" value="HDc"/>
    <property type="match status" value="1"/>
</dbReference>
<evidence type="ECO:0000313" key="3">
    <source>
        <dbReference type="Proteomes" id="UP001546774"/>
    </source>
</evidence>
<keyword evidence="3" id="KW-1185">Reference proteome</keyword>
<dbReference type="EMBL" id="JBBMFS010000009">
    <property type="protein sequence ID" value="MEQ2555443.1"/>
    <property type="molecule type" value="Genomic_DNA"/>
</dbReference>
<feature type="domain" description="HD/PDEase" evidence="1">
    <location>
        <begin position="29"/>
        <end position="146"/>
    </location>
</feature>
<dbReference type="InterPro" id="IPR003607">
    <property type="entry name" value="HD/PDEase_dom"/>
</dbReference>
<sequence>MKRVNLIYRHPLYQKKYNALQKAEEHREFCNHTLEHFLDVARLMYIYSVEQELSISKEVIYAAAFMHDIGRIDQIEKGIPHEMAGAALCDRILPDCGFAKEEISLIKDFILHHRIKDTGADTPLYEMLYWADKKSRNCFACAAQAECNWDRQKMNLEIDY</sequence>
<evidence type="ECO:0000259" key="1">
    <source>
        <dbReference type="SMART" id="SM00471"/>
    </source>
</evidence>
<gene>
    <name evidence="2" type="ORF">WMO37_10580</name>
</gene>
<comment type="caution">
    <text evidence="2">The sequence shown here is derived from an EMBL/GenBank/DDBJ whole genome shotgun (WGS) entry which is preliminary data.</text>
</comment>
<dbReference type="SMART" id="SM00471">
    <property type="entry name" value="HDc"/>
    <property type="match status" value="1"/>
</dbReference>
<dbReference type="Gene3D" id="1.10.3210.10">
    <property type="entry name" value="Hypothetical protein af1432"/>
    <property type="match status" value="1"/>
</dbReference>
<dbReference type="Proteomes" id="UP001546774">
    <property type="component" value="Unassembled WGS sequence"/>
</dbReference>